<comment type="function">
    <text evidence="1 14">Electron carrier protein. The oxidized form of the cytochrome c heme group can accept an electron from the heme group of the cytochrome c1 subunit of cytochrome reductase. Cytochrome c then transfers this electron to the cytochrome oxidase complex, the final protein carrier in the mitochondrial electron-transport chain.</text>
</comment>
<evidence type="ECO:0000256" key="3">
    <source>
        <dbReference type="ARBA" id="ARBA00006488"/>
    </source>
</evidence>
<dbReference type="AlphaFoldDB" id="A0A484N6W0"/>
<reference evidence="17 18" key="1">
    <citation type="submission" date="2018-04" db="EMBL/GenBank/DDBJ databases">
        <authorList>
            <person name="Vogel A."/>
        </authorList>
    </citation>
    <scope>NUCLEOTIDE SEQUENCE [LARGE SCALE GENOMIC DNA]</scope>
</reference>
<dbReference type="InterPro" id="IPR036909">
    <property type="entry name" value="Cyt_c-like_dom_sf"/>
</dbReference>
<gene>
    <name evidence="17" type="ORF">CCAM_LOCUS38012</name>
</gene>
<keyword evidence="7 12" id="KW-0479">Metal-binding</keyword>
<evidence type="ECO:0000256" key="14">
    <source>
        <dbReference type="RuleBase" id="RU004427"/>
    </source>
</evidence>
<comment type="similarity">
    <text evidence="3 13">Belongs to the cytochrome c family.</text>
</comment>
<dbReference type="EMBL" id="OOIL02005938">
    <property type="protein sequence ID" value="VFQ96236.1"/>
    <property type="molecule type" value="Genomic_DNA"/>
</dbReference>
<dbReference type="GO" id="GO:0010336">
    <property type="term" value="P:gibberellic acid homeostasis"/>
    <property type="evidence" value="ECO:0007669"/>
    <property type="project" value="UniProtKB-ARBA"/>
</dbReference>
<keyword evidence="5 12" id="KW-0349">Heme</keyword>
<dbReference type="Pfam" id="PF00034">
    <property type="entry name" value="Cytochrom_C"/>
    <property type="match status" value="1"/>
</dbReference>
<keyword evidence="10 12" id="KW-0408">Iron</keyword>
<evidence type="ECO:0000256" key="4">
    <source>
        <dbReference type="ARBA" id="ARBA00022448"/>
    </source>
</evidence>
<comment type="subcellular location">
    <subcellularLocation>
        <location evidence="2">Mitochondrion intermembrane space</location>
    </subcellularLocation>
</comment>
<evidence type="ECO:0000256" key="5">
    <source>
        <dbReference type="ARBA" id="ARBA00022617"/>
    </source>
</evidence>
<evidence type="ECO:0000256" key="1">
    <source>
        <dbReference type="ARBA" id="ARBA00002555"/>
    </source>
</evidence>
<feature type="region of interest" description="Disordered" evidence="15">
    <location>
        <begin position="43"/>
        <end position="68"/>
    </location>
</feature>
<evidence type="ECO:0000256" key="12">
    <source>
        <dbReference type="PROSITE-ProRule" id="PRU00433"/>
    </source>
</evidence>
<keyword evidence="8 14" id="KW-0249">Electron transport</keyword>
<evidence type="ECO:0000256" key="15">
    <source>
        <dbReference type="SAM" id="MobiDB-lite"/>
    </source>
</evidence>
<dbReference type="GO" id="GO:0046872">
    <property type="term" value="F:metal ion binding"/>
    <property type="evidence" value="ECO:0007669"/>
    <property type="project" value="UniProtKB-KW"/>
</dbReference>
<evidence type="ECO:0000256" key="8">
    <source>
        <dbReference type="ARBA" id="ARBA00022982"/>
    </source>
</evidence>
<comment type="PTM">
    <text evidence="14">Binds 1 heme group per subunit.</text>
</comment>
<evidence type="ECO:0000256" key="6">
    <source>
        <dbReference type="ARBA" id="ARBA00022660"/>
    </source>
</evidence>
<dbReference type="Gene3D" id="1.10.760.10">
    <property type="entry name" value="Cytochrome c-like domain"/>
    <property type="match status" value="1"/>
</dbReference>
<sequence>MAETFSSFEAHHGNSTKGYQIYSAKCAQCHDAQVNAAAAGHKQGPNLNGLFGRQSGTTPSNYSYSASNKDKAVVWREETLSDYLLHPKTYIRGTKMDFPGLKKAQDRADLIAYLHESTA</sequence>
<dbReference type="GO" id="GO:0005758">
    <property type="term" value="C:mitochondrial intermembrane space"/>
    <property type="evidence" value="ECO:0007669"/>
    <property type="project" value="UniProtKB-SubCell"/>
</dbReference>
<evidence type="ECO:0000259" key="16">
    <source>
        <dbReference type="PROSITE" id="PS51007"/>
    </source>
</evidence>
<evidence type="ECO:0000256" key="13">
    <source>
        <dbReference type="RuleBase" id="RU004426"/>
    </source>
</evidence>
<keyword evidence="4 14" id="KW-0813">Transport</keyword>
<organism evidence="17 18">
    <name type="scientific">Cuscuta campestris</name>
    <dbReference type="NCBI Taxonomy" id="132261"/>
    <lineage>
        <taxon>Eukaryota</taxon>
        <taxon>Viridiplantae</taxon>
        <taxon>Streptophyta</taxon>
        <taxon>Embryophyta</taxon>
        <taxon>Tracheophyta</taxon>
        <taxon>Spermatophyta</taxon>
        <taxon>Magnoliopsida</taxon>
        <taxon>eudicotyledons</taxon>
        <taxon>Gunneridae</taxon>
        <taxon>Pentapetalae</taxon>
        <taxon>asterids</taxon>
        <taxon>lamiids</taxon>
        <taxon>Solanales</taxon>
        <taxon>Convolvulaceae</taxon>
        <taxon>Cuscuteae</taxon>
        <taxon>Cuscuta</taxon>
        <taxon>Cuscuta subgen. Grammica</taxon>
        <taxon>Cuscuta sect. Cleistogrammica</taxon>
    </lineage>
</organism>
<keyword evidence="9" id="KW-0007">Acetylation</keyword>
<proteinExistence type="inferred from homology"/>
<evidence type="ECO:0000256" key="9">
    <source>
        <dbReference type="ARBA" id="ARBA00022990"/>
    </source>
</evidence>
<evidence type="ECO:0000313" key="18">
    <source>
        <dbReference type="Proteomes" id="UP000595140"/>
    </source>
</evidence>
<name>A0A484N6W0_9ASTE</name>
<feature type="domain" description="Cytochrome c" evidence="16">
    <location>
        <begin position="13"/>
        <end position="118"/>
    </location>
</feature>
<dbReference type="PANTHER" id="PTHR11961">
    <property type="entry name" value="CYTOCHROME C"/>
    <property type="match status" value="1"/>
</dbReference>
<dbReference type="Proteomes" id="UP000595140">
    <property type="component" value="Unassembled WGS sequence"/>
</dbReference>
<evidence type="ECO:0000256" key="11">
    <source>
        <dbReference type="ARBA" id="ARBA00023128"/>
    </source>
</evidence>
<dbReference type="PRINTS" id="PR00604">
    <property type="entry name" value="CYTCHRMECIAB"/>
</dbReference>
<feature type="compositionally biased region" description="Polar residues" evidence="15">
    <location>
        <begin position="54"/>
        <end position="67"/>
    </location>
</feature>
<keyword evidence="11 14" id="KW-0496">Mitochondrion</keyword>
<evidence type="ECO:0000313" key="17">
    <source>
        <dbReference type="EMBL" id="VFQ96236.1"/>
    </source>
</evidence>
<dbReference type="InterPro" id="IPR002327">
    <property type="entry name" value="Cyt_c_1A/1B"/>
</dbReference>
<accession>A0A484N6W0</accession>
<dbReference type="InterPro" id="IPR009056">
    <property type="entry name" value="Cyt_c-like_dom"/>
</dbReference>
<dbReference type="FunFam" id="1.10.760.10:FF:000001">
    <property type="entry name" value="Cytochrome c iso-1"/>
    <property type="match status" value="1"/>
</dbReference>
<protein>
    <recommendedName>
        <fullName evidence="16">Cytochrome c domain-containing protein</fullName>
    </recommendedName>
</protein>
<evidence type="ECO:0000256" key="10">
    <source>
        <dbReference type="ARBA" id="ARBA00023004"/>
    </source>
</evidence>
<dbReference type="GO" id="GO:0009055">
    <property type="term" value="F:electron transfer activity"/>
    <property type="evidence" value="ECO:0007669"/>
    <property type="project" value="InterPro"/>
</dbReference>
<evidence type="ECO:0000256" key="2">
    <source>
        <dbReference type="ARBA" id="ARBA00004569"/>
    </source>
</evidence>
<dbReference type="OrthoDB" id="449280at2759"/>
<dbReference type="GO" id="GO:0020037">
    <property type="term" value="F:heme binding"/>
    <property type="evidence" value="ECO:0007669"/>
    <property type="project" value="InterPro"/>
</dbReference>
<keyword evidence="18" id="KW-1185">Reference proteome</keyword>
<keyword evidence="6 14" id="KW-0679">Respiratory chain</keyword>
<dbReference type="PROSITE" id="PS51007">
    <property type="entry name" value="CYTC"/>
    <property type="match status" value="1"/>
</dbReference>
<evidence type="ECO:0000256" key="7">
    <source>
        <dbReference type="ARBA" id="ARBA00022723"/>
    </source>
</evidence>
<dbReference type="SUPFAM" id="SSF46626">
    <property type="entry name" value="Cytochrome c"/>
    <property type="match status" value="1"/>
</dbReference>